<accession>A0A2T4UUS2</accession>
<dbReference type="InterPro" id="IPR009725">
    <property type="entry name" value="3_dmu_93_MTrfase"/>
</dbReference>
<dbReference type="Pfam" id="PF06983">
    <property type="entry name" value="3-dmu-9_3-mt"/>
    <property type="match status" value="1"/>
</dbReference>
<dbReference type="InterPro" id="IPR029068">
    <property type="entry name" value="Glyas_Bleomycin-R_OHBP_Dase"/>
</dbReference>
<gene>
    <name evidence="2" type="ORF">C1I63_10750</name>
</gene>
<dbReference type="AlphaFoldDB" id="A0A2T4UUS2"/>
<organism evidence="2 3">
    <name type="scientific">Rathayibacter caricis DSM 15933</name>
    <dbReference type="NCBI Taxonomy" id="1328867"/>
    <lineage>
        <taxon>Bacteria</taxon>
        <taxon>Bacillati</taxon>
        <taxon>Actinomycetota</taxon>
        <taxon>Actinomycetes</taxon>
        <taxon>Micrococcales</taxon>
        <taxon>Microbacteriaceae</taxon>
        <taxon>Rathayibacter</taxon>
    </lineage>
</organism>
<evidence type="ECO:0000313" key="3">
    <source>
        <dbReference type="Proteomes" id="UP000241085"/>
    </source>
</evidence>
<dbReference type="PANTHER" id="PTHR33990">
    <property type="entry name" value="PROTEIN YJDN-RELATED"/>
    <property type="match status" value="1"/>
</dbReference>
<dbReference type="Proteomes" id="UP000241085">
    <property type="component" value="Unassembled WGS sequence"/>
</dbReference>
<dbReference type="EMBL" id="PZPL01000001">
    <property type="protein sequence ID" value="PTL73282.1"/>
    <property type="molecule type" value="Genomic_DNA"/>
</dbReference>
<proteinExistence type="predicted"/>
<feature type="domain" description="PhnB-like" evidence="1">
    <location>
        <begin position="4"/>
        <end position="116"/>
    </location>
</feature>
<dbReference type="SUPFAM" id="SSF54593">
    <property type="entry name" value="Glyoxalase/Bleomycin resistance protein/Dihydroxybiphenyl dioxygenase"/>
    <property type="match status" value="1"/>
</dbReference>
<dbReference type="PANTHER" id="PTHR33990:SF2">
    <property type="entry name" value="PHNB-LIKE DOMAIN-CONTAINING PROTEIN"/>
    <property type="match status" value="1"/>
</dbReference>
<name>A0A2T4UUS2_9MICO</name>
<dbReference type="CDD" id="cd06588">
    <property type="entry name" value="PhnB_like"/>
    <property type="match status" value="1"/>
</dbReference>
<keyword evidence="3" id="KW-1185">Reference proteome</keyword>
<evidence type="ECO:0000259" key="1">
    <source>
        <dbReference type="Pfam" id="PF06983"/>
    </source>
</evidence>
<dbReference type="InterPro" id="IPR028973">
    <property type="entry name" value="PhnB-like"/>
</dbReference>
<protein>
    <recommendedName>
        <fullName evidence="1">PhnB-like domain-containing protein</fullName>
    </recommendedName>
</protein>
<dbReference type="Gene3D" id="3.10.180.10">
    <property type="entry name" value="2,3-Dihydroxybiphenyl 1,2-Dioxygenase, domain 1"/>
    <property type="match status" value="1"/>
</dbReference>
<comment type="caution">
    <text evidence="2">The sequence shown here is derived from an EMBL/GenBank/DDBJ whole genome shotgun (WGS) entry which is preliminary data.</text>
</comment>
<sequence length="157" mass="16945">MGAVSTFLWFDDAAGEAAEFYTSLVPNSRILDSRVLPEGSPSPGALLSVVFELDGQRFQAINAGPRFPFTEAVSIVVTVESQAELDRLWDALTADGGQESRCGWLRDRWGLWWQIVPSVLGDLLGGADADGASRAMQAMLAMDRLDIHALEQAYAGA</sequence>
<dbReference type="PIRSF" id="PIRSF021700">
    <property type="entry name" value="3_dmu_93_MTrfase"/>
    <property type="match status" value="1"/>
</dbReference>
<reference evidence="2 3" key="1">
    <citation type="submission" date="2018-03" db="EMBL/GenBank/DDBJ databases">
        <title>Bacteriophage NCPPB3778 and a type I-E CRISPR drive the evolution of the US Biological Select Agent, Rathayibacter toxicus.</title>
        <authorList>
            <person name="Davis E.W.II."/>
            <person name="Tabima J.F."/>
            <person name="Weisberg A.J."/>
            <person name="Dantas Lopes L."/>
            <person name="Wiseman M.S."/>
            <person name="Wiseman M.S."/>
            <person name="Pupko T."/>
            <person name="Belcher M.S."/>
            <person name="Sechler A.J."/>
            <person name="Tancos M.A."/>
            <person name="Schroeder B.K."/>
            <person name="Murray T.D."/>
            <person name="Luster D.G."/>
            <person name="Schneider W.L."/>
            <person name="Rogers E."/>
            <person name="Andreote F.D."/>
            <person name="Grunwald N.J."/>
            <person name="Putnam M.L."/>
            <person name="Chang J.H."/>
        </authorList>
    </citation>
    <scope>NUCLEOTIDE SEQUENCE [LARGE SCALE GENOMIC DNA]</scope>
    <source>
        <strain evidence="2 3">DSM 15933</strain>
    </source>
</reference>
<evidence type="ECO:0000313" key="2">
    <source>
        <dbReference type="EMBL" id="PTL73282.1"/>
    </source>
</evidence>
<dbReference type="RefSeq" id="WP_107574771.1">
    <property type="nucleotide sequence ID" value="NZ_PZPL01000001.1"/>
</dbReference>